<dbReference type="Pfam" id="PF00130">
    <property type="entry name" value="C1_1"/>
    <property type="match status" value="1"/>
</dbReference>
<evidence type="ECO:0000259" key="9">
    <source>
        <dbReference type="PROSITE" id="PS51741"/>
    </source>
</evidence>
<dbReference type="Proteomes" id="UP001363622">
    <property type="component" value="Unassembled WGS sequence"/>
</dbReference>
<name>A0ABR1KXJ9_9PEZI</name>
<dbReference type="SMART" id="SM00326">
    <property type="entry name" value="SH3"/>
    <property type="match status" value="2"/>
</dbReference>
<comment type="caution">
    <text evidence="10">The sequence shown here is derived from an EMBL/GenBank/DDBJ whole genome shotgun (WGS) entry which is preliminary data.</text>
</comment>
<dbReference type="Gene3D" id="3.30.60.20">
    <property type="match status" value="1"/>
</dbReference>
<dbReference type="PROSITE" id="PS51741">
    <property type="entry name" value="F_BAR"/>
    <property type="match status" value="1"/>
</dbReference>
<feature type="compositionally biased region" description="Polar residues" evidence="6">
    <location>
        <begin position="500"/>
        <end position="524"/>
    </location>
</feature>
<feature type="compositionally biased region" description="Basic and acidic residues" evidence="6">
    <location>
        <begin position="461"/>
        <end position="476"/>
    </location>
</feature>
<keyword evidence="11" id="KW-1185">Reference proteome</keyword>
<dbReference type="SMART" id="SM00109">
    <property type="entry name" value="C1"/>
    <property type="match status" value="1"/>
</dbReference>
<feature type="domain" description="F-BAR" evidence="9">
    <location>
        <begin position="8"/>
        <end position="277"/>
    </location>
</feature>
<dbReference type="CDD" id="cd20824">
    <property type="entry name" value="C1_SpBZZ1-like"/>
    <property type="match status" value="1"/>
</dbReference>
<dbReference type="SUPFAM" id="SSF57889">
    <property type="entry name" value="Cysteine-rich domain"/>
    <property type="match status" value="1"/>
</dbReference>
<proteinExistence type="predicted"/>
<dbReference type="SMART" id="SM00055">
    <property type="entry name" value="FCH"/>
    <property type="match status" value="1"/>
</dbReference>
<evidence type="ECO:0000259" key="8">
    <source>
        <dbReference type="PROSITE" id="PS50081"/>
    </source>
</evidence>
<dbReference type="InterPro" id="IPR036028">
    <property type="entry name" value="SH3-like_dom_sf"/>
</dbReference>
<feature type="compositionally biased region" description="Low complexity" evidence="6">
    <location>
        <begin position="651"/>
        <end position="676"/>
    </location>
</feature>
<dbReference type="InterPro" id="IPR001060">
    <property type="entry name" value="FCH_dom"/>
</dbReference>
<evidence type="ECO:0000256" key="4">
    <source>
        <dbReference type="PROSITE-ProRule" id="PRU00192"/>
    </source>
</evidence>
<feature type="compositionally biased region" description="Low complexity" evidence="6">
    <location>
        <begin position="480"/>
        <end position="492"/>
    </location>
</feature>
<dbReference type="Gene3D" id="1.20.1270.60">
    <property type="entry name" value="Arfaptin homology (AH) domain/BAR domain"/>
    <property type="match status" value="1"/>
</dbReference>
<dbReference type="Pfam" id="PF00611">
    <property type="entry name" value="FCH"/>
    <property type="match status" value="1"/>
</dbReference>
<dbReference type="InterPro" id="IPR002219">
    <property type="entry name" value="PKC_DAG/PE"/>
</dbReference>
<dbReference type="PROSITE" id="PS50081">
    <property type="entry name" value="ZF_DAG_PE_2"/>
    <property type="match status" value="1"/>
</dbReference>
<dbReference type="SUPFAM" id="SSF103657">
    <property type="entry name" value="BAR/IMD domain-like"/>
    <property type="match status" value="1"/>
</dbReference>
<sequence length="756" mass="83441">MAELDIAPNFGAELKDGFKPVNAWVGNGIAWLDDIQQFYRERSAIEKEYAGRLNALAKKYFEKKAKKSSLISVGESPTVTPGSLECASMTTWQVQLTTLENRANQHEQFAGELLTNLAEPLKQLATRYEELRKSHVDYAGRLEKERDSQYSDLKKMKGKYDGACQEVESRRKKSDAAMDHGKQKARTAFEQTQAEMRNIKSMYIMNINVTNKQKERYYHEYVPELLNSLQDLSETRVSKLNQIWLLAAEIETSTLARSTEYLSHLAAEIPRNNPALDSMMFVRHNATEWQDPPDFVFEPSPIWLDDDQIPTDEVTKVFLRNVLMKSKGSLRELEREIAKKLGEVENARKVRHLIQEGKDKRDEVECVRALFGMQEQLHEIQKQKTTAEVEVSTITTAVGDISVGARNHNFKSQTFKIPTNCDLCGERIWGLSAKGFDCQDCGYTCHSKCQMKVPTDCPGEQSKEEKKRLKVVRQESARVSSTSLPPSDSQSDMPKLGRSDTVNSMNTLSSGYSASAQRSVSATSVEAEEKPERSSTVKGALGGIRKHRIMAPPPAQYIKAPDDGGTNGDGAASKPGEPRGRMLYPYQAMGEGEISVNDGKDVVIVEPDDGSGWMTVRAGTQSGLVPASYVETLPTPAPALQAIPTPLAAAAPISPARPSSAYSNSTASIQSSTTAANPTMSPAGKKKGPAVAPKRGAKKLKYAEALYDYEARSEAEHSIVEGERFVLINGDVGEGWADVEKGGIVRSVPANYIKEV</sequence>
<dbReference type="PRINTS" id="PR00008">
    <property type="entry name" value="DAGPEDOMAIN"/>
</dbReference>
<evidence type="ECO:0000256" key="2">
    <source>
        <dbReference type="ARBA" id="ARBA00022723"/>
    </source>
</evidence>
<feature type="domain" description="SH3" evidence="7">
    <location>
        <begin position="575"/>
        <end position="635"/>
    </location>
</feature>
<feature type="region of interest" description="Disordered" evidence="6">
    <location>
        <begin position="454"/>
        <end position="538"/>
    </location>
</feature>
<dbReference type="InterPro" id="IPR046349">
    <property type="entry name" value="C1-like_sf"/>
</dbReference>
<evidence type="ECO:0000259" key="7">
    <source>
        <dbReference type="PROSITE" id="PS50002"/>
    </source>
</evidence>
<evidence type="ECO:0008006" key="12">
    <source>
        <dbReference type="Google" id="ProtNLM"/>
    </source>
</evidence>
<keyword evidence="3" id="KW-0862">Zinc</keyword>
<keyword evidence="2" id="KW-0479">Metal-binding</keyword>
<dbReference type="Gene3D" id="2.30.30.40">
    <property type="entry name" value="SH3 Domains"/>
    <property type="match status" value="2"/>
</dbReference>
<evidence type="ECO:0000256" key="5">
    <source>
        <dbReference type="PROSITE-ProRule" id="PRU01077"/>
    </source>
</evidence>
<dbReference type="InterPro" id="IPR031160">
    <property type="entry name" value="F_BAR_dom"/>
</dbReference>
<dbReference type="InterPro" id="IPR001452">
    <property type="entry name" value="SH3_domain"/>
</dbReference>
<evidence type="ECO:0000256" key="6">
    <source>
        <dbReference type="SAM" id="MobiDB-lite"/>
    </source>
</evidence>
<feature type="region of interest" description="Disordered" evidence="6">
    <location>
        <begin position="554"/>
        <end position="580"/>
    </location>
</feature>
<dbReference type="InterPro" id="IPR035459">
    <property type="entry name" value="Bzz1_SH3_1"/>
</dbReference>
<dbReference type="InterPro" id="IPR020454">
    <property type="entry name" value="DAG/PE-bd"/>
</dbReference>
<feature type="domain" description="Phorbol-ester/DAG-type" evidence="8">
    <location>
        <begin position="407"/>
        <end position="457"/>
    </location>
</feature>
<evidence type="ECO:0000256" key="3">
    <source>
        <dbReference type="ARBA" id="ARBA00022833"/>
    </source>
</evidence>
<evidence type="ECO:0000256" key="1">
    <source>
        <dbReference type="ARBA" id="ARBA00022443"/>
    </source>
</evidence>
<dbReference type="PROSITE" id="PS00479">
    <property type="entry name" value="ZF_DAG_PE_1"/>
    <property type="match status" value="1"/>
</dbReference>
<dbReference type="PANTHER" id="PTHR15735">
    <property type="entry name" value="FCH AND DOUBLE SH3 DOMAINS PROTEIN"/>
    <property type="match status" value="1"/>
</dbReference>
<reference evidence="10 11" key="1">
    <citation type="submission" date="2024-04" db="EMBL/GenBank/DDBJ databases">
        <title>Phyllosticta paracitricarpa is synonymous to the EU quarantine fungus P. citricarpa based on phylogenomic analyses.</title>
        <authorList>
            <consortium name="Lawrence Berkeley National Laboratory"/>
            <person name="Van Ingen-Buijs V.A."/>
            <person name="Van Westerhoven A.C."/>
            <person name="Haridas S."/>
            <person name="Skiadas P."/>
            <person name="Martin F."/>
            <person name="Groenewald J.Z."/>
            <person name="Crous P.W."/>
            <person name="Seidl M.F."/>
        </authorList>
    </citation>
    <scope>NUCLEOTIDE SEQUENCE [LARGE SCALE GENOMIC DNA]</scope>
    <source>
        <strain evidence="10 11">CBS 123371</strain>
    </source>
</reference>
<keyword evidence="5" id="KW-0175">Coiled coil</keyword>
<evidence type="ECO:0000313" key="10">
    <source>
        <dbReference type="EMBL" id="KAK7520696.1"/>
    </source>
</evidence>
<organism evidence="10 11">
    <name type="scientific">Phyllosticta citriasiana</name>
    <dbReference type="NCBI Taxonomy" id="595635"/>
    <lineage>
        <taxon>Eukaryota</taxon>
        <taxon>Fungi</taxon>
        <taxon>Dikarya</taxon>
        <taxon>Ascomycota</taxon>
        <taxon>Pezizomycotina</taxon>
        <taxon>Dothideomycetes</taxon>
        <taxon>Dothideomycetes incertae sedis</taxon>
        <taxon>Botryosphaeriales</taxon>
        <taxon>Phyllostictaceae</taxon>
        <taxon>Phyllosticta</taxon>
    </lineage>
</organism>
<feature type="domain" description="SH3" evidence="7">
    <location>
        <begin position="698"/>
        <end position="756"/>
    </location>
</feature>
<keyword evidence="1 4" id="KW-0728">SH3 domain</keyword>
<dbReference type="CDD" id="cd11912">
    <property type="entry name" value="SH3_Bzz1_1"/>
    <property type="match status" value="1"/>
</dbReference>
<accession>A0ABR1KXJ9</accession>
<dbReference type="SUPFAM" id="SSF50044">
    <property type="entry name" value="SH3-domain"/>
    <property type="match status" value="2"/>
</dbReference>
<dbReference type="PANTHER" id="PTHR15735:SF21">
    <property type="entry name" value="PROTEIN NERVOUS WRECK"/>
    <property type="match status" value="1"/>
</dbReference>
<feature type="region of interest" description="Disordered" evidence="6">
    <location>
        <begin position="651"/>
        <end position="694"/>
    </location>
</feature>
<dbReference type="EMBL" id="JBBPHU010000003">
    <property type="protein sequence ID" value="KAK7520696.1"/>
    <property type="molecule type" value="Genomic_DNA"/>
</dbReference>
<evidence type="ECO:0000313" key="11">
    <source>
        <dbReference type="Proteomes" id="UP001363622"/>
    </source>
</evidence>
<gene>
    <name evidence="10" type="ORF">IWZ03DRAFT_144618</name>
</gene>
<dbReference type="PROSITE" id="PS50002">
    <property type="entry name" value="SH3"/>
    <property type="match status" value="2"/>
</dbReference>
<protein>
    <recommendedName>
        <fullName evidence="12">Actin polymerization protein Bzz1</fullName>
    </recommendedName>
</protein>
<dbReference type="InterPro" id="IPR027267">
    <property type="entry name" value="AH/BAR_dom_sf"/>
</dbReference>
<dbReference type="Pfam" id="PF14604">
    <property type="entry name" value="SH3_9"/>
    <property type="match status" value="2"/>
</dbReference>